<feature type="compositionally biased region" description="Low complexity" evidence="1">
    <location>
        <begin position="347"/>
        <end position="363"/>
    </location>
</feature>
<gene>
    <name evidence="2" type="ORF">CXY01_30300</name>
</gene>
<dbReference type="RefSeq" id="WP_146928535.1">
    <property type="nucleotide sequence ID" value="NZ_BJUB01000009.1"/>
</dbReference>
<evidence type="ECO:0008006" key="4">
    <source>
        <dbReference type="Google" id="ProtNLM"/>
    </source>
</evidence>
<feature type="compositionally biased region" description="Basic and acidic residues" evidence="1">
    <location>
        <begin position="403"/>
        <end position="413"/>
    </location>
</feature>
<comment type="caution">
    <text evidence="2">The sequence shown here is derived from an EMBL/GenBank/DDBJ whole genome shotgun (WGS) entry which is preliminary data.</text>
</comment>
<protein>
    <recommendedName>
        <fullName evidence="4">RAMA domain-containing protein</fullName>
    </recommendedName>
</protein>
<keyword evidence="3" id="KW-1185">Reference proteome</keyword>
<feature type="region of interest" description="Disordered" evidence="1">
    <location>
        <begin position="239"/>
        <end position="427"/>
    </location>
</feature>
<reference evidence="2 3" key="1">
    <citation type="submission" date="2019-07" db="EMBL/GenBank/DDBJ databases">
        <title>Whole genome shotgun sequence of Cellulomonas xylanilytica NBRC 101102.</title>
        <authorList>
            <person name="Hosoyama A."/>
            <person name="Uohara A."/>
            <person name="Ohji S."/>
            <person name="Ichikawa N."/>
        </authorList>
    </citation>
    <scope>NUCLEOTIDE SEQUENCE [LARGE SCALE GENOMIC DNA]</scope>
    <source>
        <strain evidence="2 3">NBRC 101102</strain>
    </source>
</reference>
<dbReference type="OrthoDB" id="5149322at2"/>
<evidence type="ECO:0000256" key="1">
    <source>
        <dbReference type="SAM" id="MobiDB-lite"/>
    </source>
</evidence>
<evidence type="ECO:0000313" key="2">
    <source>
        <dbReference type="EMBL" id="GEK22510.1"/>
    </source>
</evidence>
<evidence type="ECO:0000313" key="3">
    <source>
        <dbReference type="Proteomes" id="UP000321118"/>
    </source>
</evidence>
<feature type="compositionally biased region" description="Pro residues" evidence="1">
    <location>
        <begin position="378"/>
        <end position="396"/>
    </location>
</feature>
<feature type="compositionally biased region" description="Polar residues" evidence="1">
    <location>
        <begin position="295"/>
        <end position="308"/>
    </location>
</feature>
<name>A0A510VB74_9CELL</name>
<feature type="compositionally biased region" description="Pro residues" evidence="1">
    <location>
        <begin position="268"/>
        <end position="282"/>
    </location>
</feature>
<dbReference type="Proteomes" id="UP000321118">
    <property type="component" value="Unassembled WGS sequence"/>
</dbReference>
<dbReference type="EMBL" id="BJUB01000009">
    <property type="protein sequence ID" value="GEK22510.1"/>
    <property type="molecule type" value="Genomic_DNA"/>
</dbReference>
<feature type="compositionally biased region" description="Low complexity" evidence="1">
    <location>
        <begin position="253"/>
        <end position="267"/>
    </location>
</feature>
<accession>A0A510VB74</accession>
<organism evidence="2 3">
    <name type="scientific">Cellulomonas xylanilytica</name>
    <dbReference type="NCBI Taxonomy" id="233583"/>
    <lineage>
        <taxon>Bacteria</taxon>
        <taxon>Bacillati</taxon>
        <taxon>Actinomycetota</taxon>
        <taxon>Actinomycetes</taxon>
        <taxon>Micrococcales</taxon>
        <taxon>Cellulomonadaceae</taxon>
        <taxon>Cellulomonas</taxon>
    </lineage>
</organism>
<dbReference type="AlphaFoldDB" id="A0A510VB74"/>
<proteinExistence type="predicted"/>
<sequence length="512" mass="54103">MPLFELDDGRPRLVQPMQPLTGSFAQECASLLSHHLAAIAGEPLFAVRSRTNAPDHADLPELLALDATGRPVVVDVVQVVDDDAVISALRHAGAAARMTTTDLARAYHPDPSRFAVDYAAFREQAAFGTQSSRREGVRLVLLCSEVAAEAGDTLGFLRGPGRHVDVLQVGVVRGVDDRRLLDVSPLATHEGARRSVEPTALRLVRSSEGFAGGGQYEPHVPTTPHVRTPATGELRAVTPPMATPAVPAPTPLRAPTTAPIPQVGPKQPQRPTPAPQPAPEPAPVLQQPVVDKPKLSSSTVQEAPTTLTPVVGLRSAADQVVPRTPPRERGEPVNGPRPFAPLPAPLPISSSFPTTSTPASQSPPTRPAPQNPPALQNPAPPQSPVAPQNPAPPQSPPAAQRPAGHESTKELAPIRESWPDGAPRPLPELATLAKSRRAITTLVWVRERRGQRLLAMLRTDGLIELPTGELHADPDDAASAAVSAENPVDGWRAWRLGEGGPTLAEATGILRP</sequence>